<dbReference type="Gene3D" id="1.10.443.10">
    <property type="entry name" value="Intergrase catalytic core"/>
    <property type="match status" value="1"/>
</dbReference>
<proteinExistence type="predicted"/>
<organism evidence="8 9">
    <name type="scientific">Sporichthya brevicatena</name>
    <dbReference type="NCBI Taxonomy" id="171442"/>
    <lineage>
        <taxon>Bacteria</taxon>
        <taxon>Bacillati</taxon>
        <taxon>Actinomycetota</taxon>
        <taxon>Actinomycetes</taxon>
        <taxon>Sporichthyales</taxon>
        <taxon>Sporichthyaceae</taxon>
        <taxon>Sporichthya</taxon>
    </lineage>
</organism>
<gene>
    <name evidence="8" type="ORF">GCM10009547_41940</name>
</gene>
<dbReference type="PROSITE" id="PS51898">
    <property type="entry name" value="TYR_RECOMBINASE"/>
    <property type="match status" value="1"/>
</dbReference>
<evidence type="ECO:0000313" key="8">
    <source>
        <dbReference type="EMBL" id="GAA0633614.1"/>
    </source>
</evidence>
<dbReference type="InterPro" id="IPR002104">
    <property type="entry name" value="Integrase_catalytic"/>
</dbReference>
<name>A0ABN1HA22_9ACTN</name>
<keyword evidence="9" id="KW-1185">Reference proteome</keyword>
<evidence type="ECO:0000259" key="6">
    <source>
        <dbReference type="PROSITE" id="PS51898"/>
    </source>
</evidence>
<dbReference type="Pfam" id="PF00589">
    <property type="entry name" value="Phage_integrase"/>
    <property type="match status" value="1"/>
</dbReference>
<evidence type="ECO:0000259" key="7">
    <source>
        <dbReference type="PROSITE" id="PS51900"/>
    </source>
</evidence>
<comment type="caution">
    <text evidence="8">The sequence shown here is derived from an EMBL/GenBank/DDBJ whole genome shotgun (WGS) entry which is preliminary data.</text>
</comment>
<dbReference type="InterPro" id="IPR044068">
    <property type="entry name" value="CB"/>
</dbReference>
<dbReference type="PANTHER" id="PTHR30349:SF91">
    <property type="entry name" value="INTA PROTEIN"/>
    <property type="match status" value="1"/>
</dbReference>
<evidence type="ECO:0000256" key="2">
    <source>
        <dbReference type="ARBA" id="ARBA00023125"/>
    </source>
</evidence>
<dbReference type="InterPro" id="IPR010998">
    <property type="entry name" value="Integrase_recombinase_N"/>
</dbReference>
<evidence type="ECO:0000256" key="1">
    <source>
        <dbReference type="ARBA" id="ARBA00022908"/>
    </source>
</evidence>
<dbReference type="RefSeq" id="WP_344608460.1">
    <property type="nucleotide sequence ID" value="NZ_BAAAHE010000045.1"/>
</dbReference>
<feature type="domain" description="Core-binding (CB)" evidence="7">
    <location>
        <begin position="72"/>
        <end position="155"/>
    </location>
</feature>
<keyword evidence="2 4" id="KW-0238">DNA-binding</keyword>
<dbReference type="SUPFAM" id="SSF56349">
    <property type="entry name" value="DNA breaking-rejoining enzymes"/>
    <property type="match status" value="1"/>
</dbReference>
<keyword evidence="3" id="KW-0233">DNA recombination</keyword>
<feature type="domain" description="Tyr recombinase" evidence="6">
    <location>
        <begin position="176"/>
        <end position="394"/>
    </location>
</feature>
<dbReference type="Gene3D" id="1.10.150.130">
    <property type="match status" value="1"/>
</dbReference>
<reference evidence="8 9" key="1">
    <citation type="journal article" date="2019" name="Int. J. Syst. Evol. Microbiol.">
        <title>The Global Catalogue of Microorganisms (GCM) 10K type strain sequencing project: providing services to taxonomists for standard genome sequencing and annotation.</title>
        <authorList>
            <consortium name="The Broad Institute Genomics Platform"/>
            <consortium name="The Broad Institute Genome Sequencing Center for Infectious Disease"/>
            <person name="Wu L."/>
            <person name="Ma J."/>
        </authorList>
    </citation>
    <scope>NUCLEOTIDE SEQUENCE [LARGE SCALE GENOMIC DNA]</scope>
    <source>
        <strain evidence="8 9">JCM 10671</strain>
    </source>
</reference>
<keyword evidence="1" id="KW-0229">DNA integration</keyword>
<dbReference type="Pfam" id="PF14659">
    <property type="entry name" value="Phage_int_SAM_3"/>
    <property type="match status" value="1"/>
</dbReference>
<protein>
    <submittedName>
        <fullName evidence="8">Site-specific integrase</fullName>
    </submittedName>
</protein>
<dbReference type="PROSITE" id="PS51900">
    <property type="entry name" value="CB"/>
    <property type="match status" value="1"/>
</dbReference>
<dbReference type="InterPro" id="IPR011010">
    <property type="entry name" value="DNA_brk_join_enz"/>
</dbReference>
<evidence type="ECO:0000256" key="3">
    <source>
        <dbReference type="ARBA" id="ARBA00023172"/>
    </source>
</evidence>
<dbReference type="InterPro" id="IPR004107">
    <property type="entry name" value="Integrase_SAM-like_N"/>
</dbReference>
<accession>A0ABN1HA22</accession>
<dbReference type="InterPro" id="IPR013762">
    <property type="entry name" value="Integrase-like_cat_sf"/>
</dbReference>
<feature type="region of interest" description="Disordered" evidence="5">
    <location>
        <begin position="256"/>
        <end position="276"/>
    </location>
</feature>
<evidence type="ECO:0000256" key="4">
    <source>
        <dbReference type="PROSITE-ProRule" id="PRU01248"/>
    </source>
</evidence>
<dbReference type="PANTHER" id="PTHR30349">
    <property type="entry name" value="PHAGE INTEGRASE-RELATED"/>
    <property type="match status" value="1"/>
</dbReference>
<dbReference type="Proteomes" id="UP001500957">
    <property type="component" value="Unassembled WGS sequence"/>
</dbReference>
<dbReference type="EMBL" id="BAAAHE010000045">
    <property type="protein sequence ID" value="GAA0633614.1"/>
    <property type="molecule type" value="Genomic_DNA"/>
</dbReference>
<dbReference type="InterPro" id="IPR050090">
    <property type="entry name" value="Tyrosine_recombinase_XerCD"/>
</dbReference>
<dbReference type="CDD" id="cd01189">
    <property type="entry name" value="INT_ICEBs1_C_like"/>
    <property type="match status" value="1"/>
</dbReference>
<evidence type="ECO:0000313" key="9">
    <source>
        <dbReference type="Proteomes" id="UP001500957"/>
    </source>
</evidence>
<sequence>MTERSRRPNGASSIYLGADGRWHGRVTVGVRDDGSPDRRHIERATEAEVIRAVRELERGRESGNLRRAGQTWTVQTWLEHWLTNISAPSVRPSSYAAYEVAVRVHLVPGVGAHRLDKLQAEHLERLYAAMLARGSKPATVHQAHRTIRAALNAALRRGHVTRNVATIAHAPRIEEDEIEPYTVAEVHRLLEVASNGRNGARWAFALALGLRQGEALGLTWADVDLDNGILWVRRTRVRPQYEHGCDPPCGRERPGYCPDKRNVRGDTANTKSRAGRRGIGLPDPLVELLRRHRTEQTVERETAGQLWRDEGWLFADPLGRAVNMNTDHRAWKALLEEAGLRETRLHDARHTAATVLLVLGIPDRAVMGIMGWSHAGMAARYQHITGAVRRDVARQVGGLLWPDHRPSGPEPPGR</sequence>
<evidence type="ECO:0000256" key="5">
    <source>
        <dbReference type="SAM" id="MobiDB-lite"/>
    </source>
</evidence>